<evidence type="ECO:0000313" key="3">
    <source>
        <dbReference type="Proteomes" id="UP000250235"/>
    </source>
</evidence>
<feature type="region of interest" description="Disordered" evidence="1">
    <location>
        <begin position="314"/>
        <end position="339"/>
    </location>
</feature>
<dbReference type="AlphaFoldDB" id="A0A2Z7AAG4"/>
<evidence type="ECO:0000313" key="2">
    <source>
        <dbReference type="EMBL" id="KZV18621.1"/>
    </source>
</evidence>
<protein>
    <submittedName>
        <fullName evidence="2">Uncharacterized protein</fullName>
    </submittedName>
</protein>
<sequence>MISQGLWFSSKKHKQLLMNLEHPHYCSSKSLSEGSRIEQLIRDLGTCTDRESPKDRHYATKLGSSYQGRSIETKFRPRSPYQIGNVPRGLCPDLIEKAGFVATEYYTNGIELRVLVVRLSSISRENFLIPRRTVDTLYLLIEEAEFEAISDFDSASISGSAEQNMILTGVYPAVVVFCMCARQQEEGTSGEQPRVARAGSRRTNTRIKEEAPRVGYCYARGNQQREFLTHLLVYAPAGLSVCRLVLMTKERRRRFTCERKSVKAIANYTNGIELRVLVVRLSSISRENFLIPRRTVDMLYLLIEEVEFEAEERTSGEQPRIARGNCLDDGSAAGRITTS</sequence>
<dbReference type="EMBL" id="KV017293">
    <property type="protein sequence ID" value="KZV18621.1"/>
    <property type="molecule type" value="Genomic_DNA"/>
</dbReference>
<dbReference type="Proteomes" id="UP000250235">
    <property type="component" value="Unassembled WGS sequence"/>
</dbReference>
<gene>
    <name evidence="2" type="ORF">F511_03515</name>
</gene>
<organism evidence="2 3">
    <name type="scientific">Dorcoceras hygrometricum</name>
    <dbReference type="NCBI Taxonomy" id="472368"/>
    <lineage>
        <taxon>Eukaryota</taxon>
        <taxon>Viridiplantae</taxon>
        <taxon>Streptophyta</taxon>
        <taxon>Embryophyta</taxon>
        <taxon>Tracheophyta</taxon>
        <taxon>Spermatophyta</taxon>
        <taxon>Magnoliopsida</taxon>
        <taxon>eudicotyledons</taxon>
        <taxon>Gunneridae</taxon>
        <taxon>Pentapetalae</taxon>
        <taxon>asterids</taxon>
        <taxon>lamiids</taxon>
        <taxon>Lamiales</taxon>
        <taxon>Gesneriaceae</taxon>
        <taxon>Didymocarpoideae</taxon>
        <taxon>Trichosporeae</taxon>
        <taxon>Loxocarpinae</taxon>
        <taxon>Dorcoceras</taxon>
    </lineage>
</organism>
<evidence type="ECO:0000256" key="1">
    <source>
        <dbReference type="SAM" id="MobiDB-lite"/>
    </source>
</evidence>
<accession>A0A2Z7AAG4</accession>
<keyword evidence="3" id="KW-1185">Reference proteome</keyword>
<name>A0A2Z7AAG4_9LAMI</name>
<proteinExistence type="predicted"/>
<reference evidence="2 3" key="1">
    <citation type="journal article" date="2015" name="Proc. Natl. Acad. Sci. U.S.A.">
        <title>The resurrection genome of Boea hygrometrica: A blueprint for survival of dehydration.</title>
        <authorList>
            <person name="Xiao L."/>
            <person name="Yang G."/>
            <person name="Zhang L."/>
            <person name="Yang X."/>
            <person name="Zhao S."/>
            <person name="Ji Z."/>
            <person name="Zhou Q."/>
            <person name="Hu M."/>
            <person name="Wang Y."/>
            <person name="Chen M."/>
            <person name="Xu Y."/>
            <person name="Jin H."/>
            <person name="Xiao X."/>
            <person name="Hu G."/>
            <person name="Bao F."/>
            <person name="Hu Y."/>
            <person name="Wan P."/>
            <person name="Li L."/>
            <person name="Deng X."/>
            <person name="Kuang T."/>
            <person name="Xiang C."/>
            <person name="Zhu J.K."/>
            <person name="Oliver M.J."/>
            <person name="He Y."/>
        </authorList>
    </citation>
    <scope>NUCLEOTIDE SEQUENCE [LARGE SCALE GENOMIC DNA]</scope>
    <source>
        <strain evidence="3">cv. XS01</strain>
    </source>
</reference>